<dbReference type="Gene3D" id="3.30.1330.60">
    <property type="entry name" value="OmpA-like domain"/>
    <property type="match status" value="1"/>
</dbReference>
<feature type="compositionally biased region" description="Low complexity" evidence="8">
    <location>
        <begin position="318"/>
        <end position="331"/>
    </location>
</feature>
<keyword evidence="4 9" id="KW-0812">Transmembrane</keyword>
<dbReference type="PANTHER" id="PTHR30329:SF21">
    <property type="entry name" value="LIPOPROTEIN YIAD-RELATED"/>
    <property type="match status" value="1"/>
</dbReference>
<dbReference type="CDD" id="cd07185">
    <property type="entry name" value="OmpA_C-like"/>
    <property type="match status" value="1"/>
</dbReference>
<feature type="region of interest" description="Disordered" evidence="8">
    <location>
        <begin position="318"/>
        <end position="351"/>
    </location>
</feature>
<dbReference type="PROSITE" id="PS51123">
    <property type="entry name" value="OMPA_2"/>
    <property type="match status" value="1"/>
</dbReference>
<dbReference type="InterPro" id="IPR050330">
    <property type="entry name" value="Bact_OuterMem_StrucFunc"/>
</dbReference>
<dbReference type="InterPro" id="IPR036737">
    <property type="entry name" value="OmpA-like_sf"/>
</dbReference>
<dbReference type="InterPro" id="IPR002048">
    <property type="entry name" value="EF_hand_dom"/>
</dbReference>
<keyword evidence="3" id="KW-1003">Cell membrane</keyword>
<dbReference type="GO" id="GO:0005509">
    <property type="term" value="F:calcium ion binding"/>
    <property type="evidence" value="ECO:0007669"/>
    <property type="project" value="InterPro"/>
</dbReference>
<evidence type="ECO:0000256" key="8">
    <source>
        <dbReference type="SAM" id="MobiDB-lite"/>
    </source>
</evidence>
<dbReference type="SUPFAM" id="SSF103088">
    <property type="entry name" value="OmpA-like"/>
    <property type="match status" value="1"/>
</dbReference>
<evidence type="ECO:0000256" key="3">
    <source>
        <dbReference type="ARBA" id="ARBA00022475"/>
    </source>
</evidence>
<evidence type="ECO:0000313" key="12">
    <source>
        <dbReference type="EMBL" id="QJE72831.1"/>
    </source>
</evidence>
<evidence type="ECO:0000313" key="13">
    <source>
        <dbReference type="Proteomes" id="UP000501891"/>
    </source>
</evidence>
<name>A0A858R602_9PROT</name>
<dbReference type="Proteomes" id="UP000501891">
    <property type="component" value="Chromosome"/>
</dbReference>
<feature type="region of interest" description="Disordered" evidence="8">
    <location>
        <begin position="74"/>
        <end position="124"/>
    </location>
</feature>
<dbReference type="InterPro" id="IPR006665">
    <property type="entry name" value="OmpA-like"/>
</dbReference>
<keyword evidence="13" id="KW-1185">Reference proteome</keyword>
<dbReference type="GO" id="GO:0005886">
    <property type="term" value="C:plasma membrane"/>
    <property type="evidence" value="ECO:0007669"/>
    <property type="project" value="UniProtKB-SubCell"/>
</dbReference>
<dbReference type="PROSITE" id="PS00018">
    <property type="entry name" value="EF_HAND_1"/>
    <property type="match status" value="1"/>
</dbReference>
<dbReference type="KEGG" id="acru:HHL28_06765"/>
<gene>
    <name evidence="12" type="primary">motB</name>
    <name evidence="12" type="ORF">HHL28_06765</name>
</gene>
<dbReference type="AlphaFoldDB" id="A0A858R602"/>
<keyword evidence="12" id="KW-0966">Cell projection</keyword>
<dbReference type="InterPro" id="IPR018247">
    <property type="entry name" value="EF_Hand_1_Ca_BS"/>
</dbReference>
<feature type="domain" description="OmpA-like" evidence="11">
    <location>
        <begin position="196"/>
        <end position="315"/>
    </location>
</feature>
<evidence type="ECO:0000256" key="5">
    <source>
        <dbReference type="ARBA" id="ARBA00022989"/>
    </source>
</evidence>
<evidence type="ECO:0000259" key="10">
    <source>
        <dbReference type="PROSITE" id="PS50222"/>
    </source>
</evidence>
<protein>
    <submittedName>
        <fullName evidence="12">Flagellar motor protein MotB</fullName>
    </submittedName>
</protein>
<evidence type="ECO:0000259" key="11">
    <source>
        <dbReference type="PROSITE" id="PS51123"/>
    </source>
</evidence>
<dbReference type="InterPro" id="IPR025713">
    <property type="entry name" value="MotB-like_N_dom"/>
</dbReference>
<evidence type="ECO:0000256" key="2">
    <source>
        <dbReference type="ARBA" id="ARBA00008914"/>
    </source>
</evidence>
<dbReference type="PROSITE" id="PS50222">
    <property type="entry name" value="EF_HAND_2"/>
    <property type="match status" value="1"/>
</dbReference>
<dbReference type="Pfam" id="PF00691">
    <property type="entry name" value="OmpA"/>
    <property type="match status" value="1"/>
</dbReference>
<dbReference type="PANTHER" id="PTHR30329">
    <property type="entry name" value="STATOR ELEMENT OF FLAGELLAR MOTOR COMPLEX"/>
    <property type="match status" value="1"/>
</dbReference>
<evidence type="ECO:0000256" key="4">
    <source>
        <dbReference type="ARBA" id="ARBA00022692"/>
    </source>
</evidence>
<organism evidence="12 13">
    <name type="scientific">Aerophototrophica crusticola</name>
    <dbReference type="NCBI Taxonomy" id="1709002"/>
    <lineage>
        <taxon>Bacteria</taxon>
        <taxon>Pseudomonadati</taxon>
        <taxon>Pseudomonadota</taxon>
        <taxon>Alphaproteobacteria</taxon>
        <taxon>Rhodospirillales</taxon>
        <taxon>Rhodospirillaceae</taxon>
        <taxon>Aerophototrophica</taxon>
    </lineage>
</organism>
<evidence type="ECO:0000256" key="9">
    <source>
        <dbReference type="SAM" id="Phobius"/>
    </source>
</evidence>
<keyword evidence="12" id="KW-0969">Cilium</keyword>
<feature type="compositionally biased region" description="Pro residues" evidence="8">
    <location>
        <begin position="339"/>
        <end position="351"/>
    </location>
</feature>
<keyword evidence="12" id="KW-0282">Flagellum</keyword>
<comment type="subcellular location">
    <subcellularLocation>
        <location evidence="1">Cell membrane</location>
        <topology evidence="1">Single-pass membrane protein</topology>
    </subcellularLocation>
</comment>
<feature type="domain" description="EF-hand" evidence="10">
    <location>
        <begin position="136"/>
        <end position="161"/>
    </location>
</feature>
<dbReference type="Pfam" id="PF13677">
    <property type="entry name" value="MotB_plug"/>
    <property type="match status" value="1"/>
</dbReference>
<feature type="transmembrane region" description="Helical" evidence="9">
    <location>
        <begin position="32"/>
        <end position="51"/>
    </location>
</feature>
<reference evidence="12" key="1">
    <citation type="submission" date="2020-04" db="EMBL/GenBank/DDBJ databases">
        <title>A desert anoxygenic phototrophic bacterium fixes CO2 using RubisCO under aerobic conditions.</title>
        <authorList>
            <person name="Tang K."/>
        </authorList>
    </citation>
    <scope>NUCLEOTIDE SEQUENCE [LARGE SCALE GENOMIC DNA]</scope>
    <source>
        <strain evidence="12">MIMtkB3</strain>
    </source>
</reference>
<accession>A0A858R602</accession>
<evidence type="ECO:0000256" key="7">
    <source>
        <dbReference type="PROSITE-ProRule" id="PRU00473"/>
    </source>
</evidence>
<proteinExistence type="inferred from homology"/>
<dbReference type="EMBL" id="CP051775">
    <property type="protein sequence ID" value="QJE72831.1"/>
    <property type="molecule type" value="Genomic_DNA"/>
</dbReference>
<sequence>MAGGGGAGEKAPIIIKKVNKGGDAHHGGAWKVAYADFVTAMMAFFLLLWLLNVTTSEQKMGIADYFAPASASKQESGSGGILGGRTMSVPGSQMNASSPETIEVPTPGPPATGKGDGDADGEKDEAKQFDKLGGKHAIDANRDGKVDEKELQEALAKHEAQQFEKAATELRQAIQQVPELQSLAQNLVIDQTREGLRIQLVDQEGYSMFPGGSAKMFPQTAQLLALVSQAVGKLPNKLSISGHTDSTPYAPGSSYGNWELSTDRANASRRALEAAGVDSGRIETVVGKADKEHLFPNDPRSPRNRRISIVLLREQNAAAPAAAPAPAQAAPLPGSLPTIPAPPVPGPATSR</sequence>
<feature type="compositionally biased region" description="Polar residues" evidence="8">
    <location>
        <begin position="89"/>
        <end position="100"/>
    </location>
</feature>
<evidence type="ECO:0000256" key="6">
    <source>
        <dbReference type="ARBA" id="ARBA00023136"/>
    </source>
</evidence>
<keyword evidence="5 9" id="KW-1133">Transmembrane helix</keyword>
<keyword evidence="6 7" id="KW-0472">Membrane</keyword>
<comment type="similarity">
    <text evidence="2">Belongs to the MotB family.</text>
</comment>
<evidence type="ECO:0000256" key="1">
    <source>
        <dbReference type="ARBA" id="ARBA00004162"/>
    </source>
</evidence>